<name>A0A9X1NM46_9ACTN</name>
<evidence type="ECO:0000313" key="2">
    <source>
        <dbReference type="Proteomes" id="UP001138997"/>
    </source>
</evidence>
<protein>
    <submittedName>
        <fullName evidence="1">Uncharacterized protein</fullName>
    </submittedName>
</protein>
<dbReference type="EMBL" id="JAJOMB010000035">
    <property type="protein sequence ID" value="MCD5316875.1"/>
    <property type="molecule type" value="Genomic_DNA"/>
</dbReference>
<accession>A0A9X1NM46</accession>
<sequence>MASSPGQVSVLRCVLSASMWGSRLRQVGHWAGSSQPSGVAWFSASMAWVQARLMAPGSRYGSWGSGVRARAWTSRCTLTVLSGPVAIML</sequence>
<organism evidence="1 2">
    <name type="scientific">Kineosporia babensis</name>
    <dbReference type="NCBI Taxonomy" id="499548"/>
    <lineage>
        <taxon>Bacteria</taxon>
        <taxon>Bacillati</taxon>
        <taxon>Actinomycetota</taxon>
        <taxon>Actinomycetes</taxon>
        <taxon>Kineosporiales</taxon>
        <taxon>Kineosporiaceae</taxon>
        <taxon>Kineosporia</taxon>
    </lineage>
</organism>
<gene>
    <name evidence="1" type="ORF">LR394_38865</name>
</gene>
<evidence type="ECO:0000313" key="1">
    <source>
        <dbReference type="EMBL" id="MCD5316875.1"/>
    </source>
</evidence>
<keyword evidence="2" id="KW-1185">Reference proteome</keyword>
<dbReference type="AlphaFoldDB" id="A0A9X1NM46"/>
<dbReference type="Proteomes" id="UP001138997">
    <property type="component" value="Unassembled WGS sequence"/>
</dbReference>
<reference evidence="1" key="1">
    <citation type="submission" date="2021-11" db="EMBL/GenBank/DDBJ databases">
        <title>Streptomyces corallinus and Kineosporia corallina sp. nov., two new coral-derived marine actinobacteria.</title>
        <authorList>
            <person name="Buangrab K."/>
            <person name="Sutthacheep M."/>
            <person name="Yeemin T."/>
            <person name="Harunari E."/>
            <person name="Igarashi Y."/>
            <person name="Sripreechasak P."/>
            <person name="Kanchanasin P."/>
            <person name="Tanasupawat S."/>
            <person name="Phongsopitanun W."/>
        </authorList>
    </citation>
    <scope>NUCLEOTIDE SEQUENCE</scope>
    <source>
        <strain evidence="1">JCM 31032</strain>
    </source>
</reference>
<comment type="caution">
    <text evidence="1">The sequence shown here is derived from an EMBL/GenBank/DDBJ whole genome shotgun (WGS) entry which is preliminary data.</text>
</comment>
<dbReference type="RefSeq" id="WP_231449723.1">
    <property type="nucleotide sequence ID" value="NZ_JAJOMB010000035.1"/>
</dbReference>
<proteinExistence type="predicted"/>